<reference evidence="2" key="2">
    <citation type="submission" date="2020-09" db="EMBL/GenBank/DDBJ databases">
        <authorList>
            <person name="Sun Q."/>
            <person name="Zhou Y."/>
        </authorList>
    </citation>
    <scope>NUCLEOTIDE SEQUENCE</scope>
    <source>
        <strain evidence="2">CGMCC 1.15454</strain>
    </source>
</reference>
<evidence type="ECO:0000313" key="2">
    <source>
        <dbReference type="EMBL" id="GGB37755.1"/>
    </source>
</evidence>
<accession>A0A9W5TWD3</accession>
<feature type="transmembrane region" description="Helical" evidence="1">
    <location>
        <begin position="7"/>
        <end position="28"/>
    </location>
</feature>
<organism evidence="2 3">
    <name type="scientific">Lentibacillus populi</name>
    <dbReference type="NCBI Taxonomy" id="1827502"/>
    <lineage>
        <taxon>Bacteria</taxon>
        <taxon>Bacillati</taxon>
        <taxon>Bacillota</taxon>
        <taxon>Bacilli</taxon>
        <taxon>Bacillales</taxon>
        <taxon>Bacillaceae</taxon>
        <taxon>Lentibacillus</taxon>
    </lineage>
</organism>
<dbReference type="RefSeq" id="WP_088052838.1">
    <property type="nucleotide sequence ID" value="NZ_BMJD01000007.1"/>
</dbReference>
<comment type="caution">
    <text evidence="2">The sequence shown here is derived from an EMBL/GenBank/DDBJ whole genome shotgun (WGS) entry which is preliminary data.</text>
</comment>
<dbReference type="SUPFAM" id="SSF54427">
    <property type="entry name" value="NTF2-like"/>
    <property type="match status" value="1"/>
</dbReference>
<dbReference type="InterPro" id="IPR032710">
    <property type="entry name" value="NTF2-like_dom_sf"/>
</dbReference>
<keyword evidence="1" id="KW-0812">Transmembrane</keyword>
<keyword evidence="1" id="KW-0472">Membrane</keyword>
<dbReference type="AlphaFoldDB" id="A0A9W5TWD3"/>
<proteinExistence type="predicted"/>
<dbReference type="Proteomes" id="UP000621492">
    <property type="component" value="Unassembled WGS sequence"/>
</dbReference>
<gene>
    <name evidence="2" type="ORF">GCM10011409_14050</name>
</gene>
<protein>
    <recommendedName>
        <fullName evidence="4">DUF4878 domain-containing protein</fullName>
    </recommendedName>
</protein>
<evidence type="ECO:0008006" key="4">
    <source>
        <dbReference type="Google" id="ProtNLM"/>
    </source>
</evidence>
<evidence type="ECO:0000313" key="3">
    <source>
        <dbReference type="Proteomes" id="UP000621492"/>
    </source>
</evidence>
<keyword evidence="1" id="KW-1133">Transmembrane helix</keyword>
<keyword evidence="3" id="KW-1185">Reference proteome</keyword>
<name>A0A9W5TWD3_9BACI</name>
<evidence type="ECO:0000256" key="1">
    <source>
        <dbReference type="SAM" id="Phobius"/>
    </source>
</evidence>
<reference evidence="2" key="1">
    <citation type="journal article" date="2014" name="Int. J. Syst. Evol. Microbiol.">
        <title>Complete genome sequence of Corynebacterium casei LMG S-19264T (=DSM 44701T), isolated from a smear-ripened cheese.</title>
        <authorList>
            <consortium name="US DOE Joint Genome Institute (JGI-PGF)"/>
            <person name="Walter F."/>
            <person name="Albersmeier A."/>
            <person name="Kalinowski J."/>
            <person name="Ruckert C."/>
        </authorList>
    </citation>
    <scope>NUCLEOTIDE SEQUENCE</scope>
    <source>
        <strain evidence="2">CGMCC 1.15454</strain>
    </source>
</reference>
<dbReference type="EMBL" id="BMJD01000007">
    <property type="protein sequence ID" value="GGB37755.1"/>
    <property type="molecule type" value="Genomic_DNA"/>
</dbReference>
<sequence length="157" mass="18201">MNKHRQGMGLVILLLAIVVIWITAYFYLHKSPEDMAVAAVDTFYTYEKNGAFSDSWAMFHPQMKEKFDKVQYLQIRPHVFMNDFGVTTFTYTLGEPEEVKDWQMEEGAEPIDLAYKVTVTQSFGGKFGNFSIIQDVYVTAVDEEWVVLWDYRDSPGK</sequence>